<evidence type="ECO:0000313" key="3">
    <source>
        <dbReference type="Proteomes" id="UP000283374"/>
    </source>
</evidence>
<dbReference type="InterPro" id="IPR035235">
    <property type="entry name" value="DUF5343"/>
</dbReference>
<dbReference type="Pfam" id="PF17278">
    <property type="entry name" value="DUF5343"/>
    <property type="match status" value="1"/>
</dbReference>
<dbReference type="OrthoDB" id="5186897at2"/>
<dbReference type="AlphaFoldDB" id="A0A413RJY4"/>
<keyword evidence="3" id="KW-1185">Reference proteome</keyword>
<sequence length="246" mass="26707">MITPFHTRARPTDRPGRAGSFPDKTQTADASVLYCLDMSLPSAYLTSTRNTAGILGALQKAAVPETFTYEFLKQLGYASSSDRPMISVMKALGLLDAGGRPTSRYRDYKDPALSRSVLATSLRTAYKDVFAIDTDAHTRSINELNGMFSRLSDKGTSVTTKMASTFKTLADLADFSTAMVGSVEPEFVGELELDDAGEATSSSTQQKFEAHPGQISLRHDIHVHLPLSTDVAVYDAIFKSLKAHLT</sequence>
<dbReference type="EMBL" id="QWKP01000208">
    <property type="protein sequence ID" value="RHA39002.1"/>
    <property type="molecule type" value="Genomic_DNA"/>
</dbReference>
<protein>
    <recommendedName>
        <fullName evidence="4">DUF5343 domain-containing protein</fullName>
    </recommendedName>
</protein>
<dbReference type="RefSeq" id="WP_118767779.1">
    <property type="nucleotide sequence ID" value="NZ_QWKP01000208.1"/>
</dbReference>
<comment type="caution">
    <text evidence="2">The sequence shown here is derived from an EMBL/GenBank/DDBJ whole genome shotgun (WGS) entry which is preliminary data.</text>
</comment>
<reference evidence="2 3" key="1">
    <citation type="submission" date="2018-08" db="EMBL/GenBank/DDBJ databases">
        <title>Cellulomonas rhizosphaerae sp. nov., a novel actinomycete isolated from soil.</title>
        <authorList>
            <person name="Tian Y."/>
        </authorList>
    </citation>
    <scope>NUCLEOTIDE SEQUENCE [LARGE SCALE GENOMIC DNA]</scope>
    <source>
        <strain evidence="2 3">NEAU-TCZ24</strain>
    </source>
</reference>
<proteinExistence type="predicted"/>
<accession>A0A413RJY4</accession>
<dbReference type="Proteomes" id="UP000283374">
    <property type="component" value="Unassembled WGS sequence"/>
</dbReference>
<evidence type="ECO:0000256" key="1">
    <source>
        <dbReference type="SAM" id="MobiDB-lite"/>
    </source>
</evidence>
<evidence type="ECO:0000313" key="2">
    <source>
        <dbReference type="EMBL" id="RHA39002.1"/>
    </source>
</evidence>
<feature type="region of interest" description="Disordered" evidence="1">
    <location>
        <begin position="1"/>
        <end position="24"/>
    </location>
</feature>
<gene>
    <name evidence="2" type="ORF">D1825_12695</name>
</gene>
<name>A0A413RJY4_9CELL</name>
<evidence type="ECO:0008006" key="4">
    <source>
        <dbReference type="Google" id="ProtNLM"/>
    </source>
</evidence>
<organism evidence="2 3">
    <name type="scientific">Cellulomonas rhizosphaerae</name>
    <dbReference type="NCBI Taxonomy" id="2293719"/>
    <lineage>
        <taxon>Bacteria</taxon>
        <taxon>Bacillati</taxon>
        <taxon>Actinomycetota</taxon>
        <taxon>Actinomycetes</taxon>
        <taxon>Micrococcales</taxon>
        <taxon>Cellulomonadaceae</taxon>
        <taxon>Cellulomonas</taxon>
    </lineage>
</organism>